<keyword evidence="4" id="KW-0175">Coiled coil</keyword>
<accession>A0A327S0R0</accession>
<dbReference type="PANTHER" id="PTHR30408:SF13">
    <property type="entry name" value="TYPE I RESTRICTION ENZYME HINDI SPECIFICITY SUBUNIT"/>
    <property type="match status" value="1"/>
</dbReference>
<dbReference type="InterPro" id="IPR044946">
    <property type="entry name" value="Restrct_endonuc_typeI_TRD_sf"/>
</dbReference>
<evidence type="ECO:0000313" key="7">
    <source>
        <dbReference type="Proteomes" id="UP000248987"/>
    </source>
</evidence>
<comment type="caution">
    <text evidence="6">The sequence shown here is derived from an EMBL/GenBank/DDBJ whole genome shotgun (WGS) entry which is preliminary data.</text>
</comment>
<gene>
    <name evidence="6" type="ORF">LX77_02539</name>
</gene>
<dbReference type="InterPro" id="IPR052021">
    <property type="entry name" value="Type-I_RS_S_subunit"/>
</dbReference>
<dbReference type="CDD" id="cd16961">
    <property type="entry name" value="RMtype1_S_TRD-CR_like"/>
    <property type="match status" value="1"/>
</dbReference>
<name>A0A327S0R0_9FLAO</name>
<evidence type="ECO:0000256" key="3">
    <source>
        <dbReference type="ARBA" id="ARBA00023125"/>
    </source>
</evidence>
<evidence type="ECO:0000256" key="1">
    <source>
        <dbReference type="ARBA" id="ARBA00010923"/>
    </source>
</evidence>
<dbReference type="Proteomes" id="UP000248987">
    <property type="component" value="Unassembled WGS sequence"/>
</dbReference>
<dbReference type="Pfam" id="PF01420">
    <property type="entry name" value="Methylase_S"/>
    <property type="match status" value="2"/>
</dbReference>
<dbReference type="PANTHER" id="PTHR30408">
    <property type="entry name" value="TYPE-1 RESTRICTION ENZYME ECOKI SPECIFICITY PROTEIN"/>
    <property type="match status" value="1"/>
</dbReference>
<evidence type="ECO:0000313" key="6">
    <source>
        <dbReference type="EMBL" id="RAJ22228.1"/>
    </source>
</evidence>
<evidence type="ECO:0000259" key="5">
    <source>
        <dbReference type="Pfam" id="PF01420"/>
    </source>
</evidence>
<evidence type="ECO:0000256" key="2">
    <source>
        <dbReference type="ARBA" id="ARBA00022747"/>
    </source>
</evidence>
<dbReference type="SUPFAM" id="SSF116734">
    <property type="entry name" value="DNA methylase specificity domain"/>
    <property type="match status" value="2"/>
</dbReference>
<dbReference type="AlphaFoldDB" id="A0A327S0R0"/>
<dbReference type="GO" id="GO:0009307">
    <property type="term" value="P:DNA restriction-modification system"/>
    <property type="evidence" value="ECO:0007669"/>
    <property type="project" value="UniProtKB-KW"/>
</dbReference>
<keyword evidence="3" id="KW-0238">DNA-binding</keyword>
<protein>
    <submittedName>
        <fullName evidence="6">Type I restriction enzyme S subunit</fullName>
    </submittedName>
</protein>
<reference evidence="6 7" key="1">
    <citation type="submission" date="2018-06" db="EMBL/GenBank/DDBJ databases">
        <title>Genomic Encyclopedia of Archaeal and Bacterial Type Strains, Phase II (KMG-II): from individual species to whole genera.</title>
        <authorList>
            <person name="Goeker M."/>
        </authorList>
    </citation>
    <scope>NUCLEOTIDE SEQUENCE [LARGE SCALE GENOMIC DNA]</scope>
    <source>
        <strain evidence="6 7">DSM 12408</strain>
    </source>
</reference>
<comment type="similarity">
    <text evidence="1">Belongs to the type-I restriction system S methylase family.</text>
</comment>
<sequence>MSQEENDLFENWTKTTLGEVSKVQTGPFGSQLKNEQYITGGTPVITVEHIEDFKIKDFDYPSVTIEDRDRLSKYLLKEGDIVFTRVGSVDLSAYVSKNQDGWMFSSRMLSVRPTKKVDSKYLSYFFRQPRFRSFIFKISVGATMPSINTGILKSIPIKFPQLTEQKAIAKVLTAFDDKIENLRAQNETLEQTAQTIFKEWFGKYQIGDELPEGWKTFKLSELVKSINGYSYKGKELVDESDEALVTLKSFDRSGGFQTRGFKPFKGNPKVTQEVVIGDLVVAHTDLTQDAEVLGNPAFIFDNGGFNRMFITMDLVKVIPNHKDISTSFLYYLMKDRKFKGHCVGYSNGTTVLHLSKKAIPDYELPLPIDFKKVNEFSIIANSTTKKISLNKEAIKNLSETRDTLLPKLMSGQLRVKNIETIQLAEK</sequence>
<keyword evidence="7" id="KW-1185">Reference proteome</keyword>
<proteinExistence type="inferred from homology"/>
<organism evidence="6 7">
    <name type="scientific">Gelidibacter algens</name>
    <dbReference type="NCBI Taxonomy" id="49280"/>
    <lineage>
        <taxon>Bacteria</taxon>
        <taxon>Pseudomonadati</taxon>
        <taxon>Bacteroidota</taxon>
        <taxon>Flavobacteriia</taxon>
        <taxon>Flavobacteriales</taxon>
        <taxon>Flavobacteriaceae</taxon>
        <taxon>Gelidibacter</taxon>
    </lineage>
</organism>
<feature type="domain" description="Type I restriction modification DNA specificity" evidence="5">
    <location>
        <begin position="10"/>
        <end position="191"/>
    </location>
</feature>
<keyword evidence="2" id="KW-0680">Restriction system</keyword>
<feature type="coiled-coil region" evidence="4">
    <location>
        <begin position="172"/>
        <end position="199"/>
    </location>
</feature>
<feature type="domain" description="Type I restriction modification DNA specificity" evidence="5">
    <location>
        <begin position="211"/>
        <end position="395"/>
    </location>
</feature>
<dbReference type="InterPro" id="IPR000055">
    <property type="entry name" value="Restrct_endonuc_typeI_TRD"/>
</dbReference>
<dbReference type="OrthoDB" id="9816225at2"/>
<dbReference type="GO" id="GO:0003677">
    <property type="term" value="F:DNA binding"/>
    <property type="evidence" value="ECO:0007669"/>
    <property type="project" value="UniProtKB-KW"/>
</dbReference>
<dbReference type="Gene3D" id="3.90.220.20">
    <property type="entry name" value="DNA methylase specificity domains"/>
    <property type="match status" value="2"/>
</dbReference>
<evidence type="ECO:0000256" key="4">
    <source>
        <dbReference type="SAM" id="Coils"/>
    </source>
</evidence>
<dbReference type="EMBL" id="QLLQ01000010">
    <property type="protein sequence ID" value="RAJ22228.1"/>
    <property type="molecule type" value="Genomic_DNA"/>
</dbReference>
<dbReference type="RefSeq" id="WP_083993903.1">
    <property type="nucleotide sequence ID" value="NZ_LZRN01000016.1"/>
</dbReference>